<evidence type="ECO:0000313" key="3">
    <source>
        <dbReference type="Proteomes" id="UP000008370"/>
    </source>
</evidence>
<keyword evidence="3" id="KW-1185">Reference proteome</keyword>
<feature type="transmembrane region" description="Helical" evidence="1">
    <location>
        <begin position="82"/>
        <end position="102"/>
    </location>
</feature>
<dbReference type="KEGG" id="pco:PHACADRAFT_255297"/>
<feature type="transmembrane region" description="Helical" evidence="1">
    <location>
        <begin position="306"/>
        <end position="328"/>
    </location>
</feature>
<reference evidence="2 3" key="1">
    <citation type="journal article" date="2012" name="BMC Genomics">
        <title>Comparative genomics of the white-rot fungi, Phanerochaete carnosa and P. chrysosporium, to elucidate the genetic basis of the distinct wood types they colonize.</title>
        <authorList>
            <person name="Suzuki H."/>
            <person name="MacDonald J."/>
            <person name="Syed K."/>
            <person name="Salamov A."/>
            <person name="Hori C."/>
            <person name="Aerts A."/>
            <person name="Henrissat B."/>
            <person name="Wiebenga A."/>
            <person name="vanKuyk P.A."/>
            <person name="Barry K."/>
            <person name="Lindquist E."/>
            <person name="LaButti K."/>
            <person name="Lapidus A."/>
            <person name="Lucas S."/>
            <person name="Coutinho P."/>
            <person name="Gong Y."/>
            <person name="Samejima M."/>
            <person name="Mahadevan R."/>
            <person name="Abou-Zaid M."/>
            <person name="de Vries R.P."/>
            <person name="Igarashi K."/>
            <person name="Yadav J.S."/>
            <person name="Grigoriev I.V."/>
            <person name="Master E.R."/>
        </authorList>
    </citation>
    <scope>NUCLEOTIDE SEQUENCE [LARGE SCALE GENOMIC DNA]</scope>
    <source>
        <strain evidence="2 3">HHB-10118-sp</strain>
    </source>
</reference>
<feature type="transmembrane region" description="Helical" evidence="1">
    <location>
        <begin position="340"/>
        <end position="361"/>
    </location>
</feature>
<feature type="transmembrane region" description="Helical" evidence="1">
    <location>
        <begin position="123"/>
        <end position="144"/>
    </location>
</feature>
<dbReference type="HOGENOM" id="CLU_652292_0_0_1"/>
<keyword evidence="1" id="KW-0812">Transmembrane</keyword>
<gene>
    <name evidence="2" type="ORF">PHACADRAFT_255297</name>
</gene>
<sequence length="388" mass="42635">MGGFVLDSSSTPVFGTETQLVLSPAMMAVMMKHAPDIIPDISEDHIRRQSKSNALAKALLVLQLIYFSASCVARLVQELPLSLLEVWTLAHALGAILVYVVWWKKPFDIPEATLIMGERARELAAYFQVIGQPMIPVVAGVYPLSGYVESAYLTITPCELSEDSGNASEREQETLTLLPGQSIHVEGYTFAINAKKLDPSNRRIFGTTHCPWHARRRGPDGSVSLSRTDILRWRLAARAATRIGGVWWHEDAICYTKAGGLEASEGIPASRIHPSLCAFVALMTTYALPHFLGWNAVFPTLVERTMWRVASIVVGAFPITIYGIYALIPSDPSTFPGSIAGFLLLAAFIAVYIVSNVFLLIESLRQLPDLPDGAFLLPNFSVYFPHFA</sequence>
<dbReference type="PANTHER" id="PTHR35043:SF7">
    <property type="entry name" value="TRANSCRIPTION FACTOR DOMAIN-CONTAINING PROTEIN"/>
    <property type="match status" value="1"/>
</dbReference>
<dbReference type="RefSeq" id="XP_007395354.1">
    <property type="nucleotide sequence ID" value="XM_007395292.1"/>
</dbReference>
<evidence type="ECO:0000256" key="1">
    <source>
        <dbReference type="SAM" id="Phobius"/>
    </source>
</evidence>
<dbReference type="GeneID" id="18916271"/>
<evidence type="ECO:0000313" key="2">
    <source>
        <dbReference type="EMBL" id="EKM55006.1"/>
    </source>
</evidence>
<feature type="transmembrane region" description="Helical" evidence="1">
    <location>
        <begin position="272"/>
        <end position="294"/>
    </location>
</feature>
<dbReference type="PANTHER" id="PTHR35043">
    <property type="entry name" value="TRANSCRIPTION FACTOR DOMAIN-CONTAINING PROTEIN"/>
    <property type="match status" value="1"/>
</dbReference>
<dbReference type="Proteomes" id="UP000008370">
    <property type="component" value="Unassembled WGS sequence"/>
</dbReference>
<protein>
    <submittedName>
        <fullName evidence="2">Uncharacterized protein</fullName>
    </submittedName>
</protein>
<proteinExistence type="predicted"/>
<keyword evidence="1" id="KW-1133">Transmembrane helix</keyword>
<feature type="transmembrane region" description="Helical" evidence="1">
    <location>
        <begin position="54"/>
        <end position="76"/>
    </location>
</feature>
<dbReference type="InParanoid" id="K5UY20"/>
<keyword evidence="1" id="KW-0472">Membrane</keyword>
<dbReference type="EMBL" id="JH930472">
    <property type="protein sequence ID" value="EKM55006.1"/>
    <property type="molecule type" value="Genomic_DNA"/>
</dbReference>
<dbReference type="AlphaFoldDB" id="K5UY20"/>
<dbReference type="OrthoDB" id="2733714at2759"/>
<accession>K5UY20</accession>
<dbReference type="STRING" id="650164.K5UY20"/>
<name>K5UY20_PHACS</name>
<organism evidence="2 3">
    <name type="scientific">Phanerochaete carnosa (strain HHB-10118-sp)</name>
    <name type="common">White-rot fungus</name>
    <name type="synonym">Peniophora carnosa</name>
    <dbReference type="NCBI Taxonomy" id="650164"/>
    <lineage>
        <taxon>Eukaryota</taxon>
        <taxon>Fungi</taxon>
        <taxon>Dikarya</taxon>
        <taxon>Basidiomycota</taxon>
        <taxon>Agaricomycotina</taxon>
        <taxon>Agaricomycetes</taxon>
        <taxon>Polyporales</taxon>
        <taxon>Phanerochaetaceae</taxon>
        <taxon>Phanerochaete</taxon>
    </lineage>
</organism>